<feature type="region of interest" description="Disordered" evidence="1">
    <location>
        <begin position="784"/>
        <end position="880"/>
    </location>
</feature>
<feature type="compositionally biased region" description="Acidic residues" evidence="1">
    <location>
        <begin position="18"/>
        <end position="37"/>
    </location>
</feature>
<dbReference type="Gene3D" id="3.50.50.60">
    <property type="entry name" value="FAD/NAD(P)-binding domain"/>
    <property type="match status" value="2"/>
</dbReference>
<dbReference type="PANTHER" id="PTHR10742">
    <property type="entry name" value="FLAVIN MONOAMINE OXIDASE"/>
    <property type="match status" value="1"/>
</dbReference>
<dbReference type="AlphaFoldDB" id="A0AAD2JPQ6"/>
<feature type="compositionally biased region" description="Basic residues" evidence="1">
    <location>
        <begin position="542"/>
        <end position="551"/>
    </location>
</feature>
<feature type="compositionally biased region" description="Basic residues" evidence="1">
    <location>
        <begin position="385"/>
        <end position="416"/>
    </location>
</feature>
<dbReference type="Pfam" id="PF13450">
    <property type="entry name" value="NAD_binding_8"/>
    <property type="match status" value="1"/>
</dbReference>
<evidence type="ECO:0000256" key="2">
    <source>
        <dbReference type="SAM" id="Phobius"/>
    </source>
</evidence>
<reference evidence="4" key="1">
    <citation type="submission" date="2023-08" db="EMBL/GenBank/DDBJ databases">
        <authorList>
            <person name="Audoor S."/>
            <person name="Bilcke G."/>
        </authorList>
    </citation>
    <scope>NUCLEOTIDE SEQUENCE</scope>
</reference>
<dbReference type="InterPro" id="IPR036188">
    <property type="entry name" value="FAD/NAD-bd_sf"/>
</dbReference>
<keyword evidence="2" id="KW-0472">Membrane</keyword>
<feature type="region of interest" description="Disordered" evidence="1">
    <location>
        <begin position="274"/>
        <end position="554"/>
    </location>
</feature>
<feature type="compositionally biased region" description="Polar residues" evidence="1">
    <location>
        <begin position="100"/>
        <end position="116"/>
    </location>
</feature>
<evidence type="ECO:0000256" key="1">
    <source>
        <dbReference type="SAM" id="MobiDB-lite"/>
    </source>
</evidence>
<feature type="compositionally biased region" description="Polar residues" evidence="1">
    <location>
        <begin position="840"/>
        <end position="855"/>
    </location>
</feature>
<feature type="region of interest" description="Disordered" evidence="1">
    <location>
        <begin position="1"/>
        <end position="121"/>
    </location>
</feature>
<feature type="compositionally biased region" description="Basic residues" evidence="1">
    <location>
        <begin position="456"/>
        <end position="472"/>
    </location>
</feature>
<dbReference type="InterPro" id="IPR050281">
    <property type="entry name" value="Flavin_monoamine_oxidase"/>
</dbReference>
<evidence type="ECO:0000313" key="5">
    <source>
        <dbReference type="Proteomes" id="UP001295423"/>
    </source>
</evidence>
<dbReference type="EMBL" id="CAKOGP040002458">
    <property type="protein sequence ID" value="CAJ1970088.1"/>
    <property type="molecule type" value="Genomic_DNA"/>
</dbReference>
<feature type="transmembrane region" description="Helical" evidence="2">
    <location>
        <begin position="560"/>
        <end position="582"/>
    </location>
</feature>
<feature type="compositionally biased region" description="Basic residues" evidence="1">
    <location>
        <begin position="323"/>
        <end position="339"/>
    </location>
</feature>
<keyword evidence="5" id="KW-1185">Reference proteome</keyword>
<sequence>MSENSETMKVLMNGDTSSEVETDHDDNDWTVSDDEQVQEIRARDESKELDAIPRGNLIDQSENKVATKKSDSLDGGPSNFNPISESNVVDTLLQEKNIRQSETLSDGMSSRSTNDNGDVMPVLPRVDLEVKPEYPPLSVEKSDESNIAFQVKNQNQGKDTKPTGAGIREIADTSSYVHLETSHRSDDCVVHSFDDVNNRLSDASQDVGVQDLCDNDPQFHHSNLVDDLYQMPELAAYLDDLENVAAKQKMSDEHSLHTSSSFLEATGDVKHVQGSNDQLIHEQTGSYLTDTDKEKRDPTPRVSFAEQPSYFPGQIPRNDQKRSSSRNNHKKRKSSKGRHSNRDMAIYSGDDGDQVAEKYWQSMPKRSSRNSSKDIKNETSSSSRRSSHHRNNSRRRSNSRSRQSKHRDQRSRTKNRHAADEQEIETPQLEDVNLYDSANSSDEQFDDEYEAEARGRGRRKHRSNKHRRRKSGRQSISLPRDHADYDQSPSLNRSTSDRRSHRRSLSVSEIETRQLMQSHSTREMDSTRVQRQFRDLESPKRTSSKKRKSRRGKAESRNRSIICCGILFCLLSTVGVVLFLVMHENVSEPEPLTPVRQSPIVLRAPTTEKCRSISQGVDTISDQTESSSELKQFEIRLEVEPSGQIGESDLPFMPLLESTLQALVMPALVGCEPVTLRRYRRMMGPPLESRRRNTERLPHYLISNGLIIDAQFDLYPLASKSSRPFSYPVKVLIDIWVQEEVDSYLLANKVWKAFDEFMSSPGIPEDFPIASAVVLSVDPVRGAQEPKEGTAFPTLLPSPRPSQAPSITSSASPTKQPSSSPSISPSSFPSLSPTGLPSAKPSSVPTHIPSLQPSKFPTPRPTLNPTGSPTVAPVTFSPTRPPVPINASIDVVIIGAGAAGLSAAYHLQREGVSVVVLEATNEIGGRVKKDSTWDLDLDLGGEWLDYATSDFSNGNDMLSAILDRTVNKQTIREPNLAHYWSGSTMRYDPPGSTSTDHRWVDSTWWDFLNQELMSNLQPNTVILNSIVKTIDYGYERPLVNCEDGRTYEGSYVIVTASMKTLQDGMISFVPSLPSRYQEAIDDIEMGSGVKVFLEFTEKFFPDIFRLDPDTETYNFEDCESSRHGVRYFYNPTYGQTSTKHIMGMFAYADIADLYIGKPHDAIIQSILSLLDQIFNGKASATFVKGVVQDWSSEPYVRAAYTNFAPKNAVDRLRIPIDNRVFFAGESVFSKDSDWGFVQGAALCGEDVAEDIVDAINGR</sequence>
<dbReference type="PRINTS" id="PR00420">
    <property type="entry name" value="RNGMNOXGNASE"/>
</dbReference>
<keyword evidence="2" id="KW-1133">Transmembrane helix</keyword>
<comment type="caution">
    <text evidence="4">The sequence shown here is derived from an EMBL/GenBank/DDBJ whole genome shotgun (WGS) entry which is preliminary data.</text>
</comment>
<dbReference type="Pfam" id="PF01593">
    <property type="entry name" value="Amino_oxidase"/>
    <property type="match status" value="1"/>
</dbReference>
<keyword evidence="2" id="KW-0812">Transmembrane</keyword>
<feature type="compositionally biased region" description="Polar residues" evidence="1">
    <location>
        <begin position="274"/>
        <end position="289"/>
    </location>
</feature>
<evidence type="ECO:0000259" key="3">
    <source>
        <dbReference type="Pfam" id="PF01593"/>
    </source>
</evidence>
<feature type="compositionally biased region" description="Polar residues" evidence="1">
    <location>
        <begin position="78"/>
        <end position="89"/>
    </location>
</feature>
<evidence type="ECO:0000313" key="4">
    <source>
        <dbReference type="EMBL" id="CAJ1970088.1"/>
    </source>
</evidence>
<dbReference type="SUPFAM" id="SSF51905">
    <property type="entry name" value="FAD/NAD(P)-binding domain"/>
    <property type="match status" value="1"/>
</dbReference>
<protein>
    <recommendedName>
        <fullName evidence="3">Amine oxidase domain-containing protein</fullName>
    </recommendedName>
</protein>
<dbReference type="SUPFAM" id="SSF54373">
    <property type="entry name" value="FAD-linked reductases, C-terminal domain"/>
    <property type="match status" value="1"/>
</dbReference>
<dbReference type="Proteomes" id="UP001295423">
    <property type="component" value="Unassembled WGS sequence"/>
</dbReference>
<dbReference type="PANTHER" id="PTHR10742:SF410">
    <property type="entry name" value="LYSINE-SPECIFIC HISTONE DEMETHYLASE 2"/>
    <property type="match status" value="1"/>
</dbReference>
<accession>A0AAD2JPQ6</accession>
<dbReference type="InterPro" id="IPR002937">
    <property type="entry name" value="Amino_oxidase"/>
</dbReference>
<organism evidence="4 5">
    <name type="scientific">Cylindrotheca closterium</name>
    <dbReference type="NCBI Taxonomy" id="2856"/>
    <lineage>
        <taxon>Eukaryota</taxon>
        <taxon>Sar</taxon>
        <taxon>Stramenopiles</taxon>
        <taxon>Ochrophyta</taxon>
        <taxon>Bacillariophyta</taxon>
        <taxon>Bacillariophyceae</taxon>
        <taxon>Bacillariophycidae</taxon>
        <taxon>Bacillariales</taxon>
        <taxon>Bacillariaceae</taxon>
        <taxon>Cylindrotheca</taxon>
    </lineage>
</organism>
<feature type="domain" description="Amine oxidase" evidence="3">
    <location>
        <begin position="1015"/>
        <end position="1251"/>
    </location>
</feature>
<feature type="compositionally biased region" description="Basic and acidic residues" evidence="1">
    <location>
        <begin position="520"/>
        <end position="540"/>
    </location>
</feature>
<feature type="compositionally biased region" description="Low complexity" evidence="1">
    <location>
        <begin position="809"/>
        <end position="838"/>
    </location>
</feature>
<gene>
    <name evidence="4" type="ORF">CYCCA115_LOCUS24111</name>
</gene>
<feature type="compositionally biased region" description="Basic and acidic residues" evidence="1">
    <location>
        <begin position="290"/>
        <end position="299"/>
    </location>
</feature>
<name>A0AAD2JPQ6_9STRA</name>
<dbReference type="GO" id="GO:0016491">
    <property type="term" value="F:oxidoreductase activity"/>
    <property type="evidence" value="ECO:0007669"/>
    <property type="project" value="InterPro"/>
</dbReference>
<feature type="compositionally biased region" description="Basic and acidic residues" evidence="1">
    <location>
        <begin position="38"/>
        <end position="51"/>
    </location>
</feature>
<proteinExistence type="predicted"/>